<gene>
    <name evidence="3" type="ORF">PMAYCL1PPCAC_12163</name>
</gene>
<evidence type="ECO:0000313" key="3">
    <source>
        <dbReference type="EMBL" id="GMR41968.1"/>
    </source>
</evidence>
<sequence length="407" mass="45840">MRCLLPFFFLPLLLALDGDDDLKKFIGVPADLEKDEDYESTVKMLDEGTPIAPFPPDREESRVSATKKMHEEEEDYSDLLSAPSTDSPSPQSVHLLQEIDESPSTVSANKNPGANKSLKLVTFAPFKPTFRIPVTTPSPFIDPRNPQGYGASRYRSDQQQTAYTPAPRTFNYFQHYPFYRLPRAWRLRPDIIYTYPADRQDSYWQYPHRLPYKDIYGFLRHPNPYGCGPGVSYATGDGCGGSGRGSSGAERPLGTLDQNGGGEWTENDDLNLANKEDPLEDISLETLEKIDKAGKSQDKKDKGITKHPTLIEDDDLINGHQFMPIGKDEEKFTRVGEESLVGIGSKEEAKEAEEIGKEVENEKIIETKEKISPEKEKISPEALEELKAFEEEFSALPPRFSDDNKEH</sequence>
<evidence type="ECO:0000313" key="4">
    <source>
        <dbReference type="Proteomes" id="UP001328107"/>
    </source>
</evidence>
<dbReference type="Proteomes" id="UP001328107">
    <property type="component" value="Unassembled WGS sequence"/>
</dbReference>
<feature type="region of interest" description="Disordered" evidence="1">
    <location>
        <begin position="241"/>
        <end position="262"/>
    </location>
</feature>
<dbReference type="EMBL" id="BTRK01000003">
    <property type="protein sequence ID" value="GMR41968.1"/>
    <property type="molecule type" value="Genomic_DNA"/>
</dbReference>
<feature type="chain" id="PRO_5042940369" evidence="2">
    <location>
        <begin position="16"/>
        <end position="407"/>
    </location>
</feature>
<keyword evidence="2" id="KW-0732">Signal</keyword>
<keyword evidence="4" id="KW-1185">Reference proteome</keyword>
<feature type="non-terminal residue" evidence="3">
    <location>
        <position position="407"/>
    </location>
</feature>
<feature type="compositionally biased region" description="Polar residues" evidence="1">
    <location>
        <begin position="82"/>
        <end position="92"/>
    </location>
</feature>
<evidence type="ECO:0000256" key="2">
    <source>
        <dbReference type="SAM" id="SignalP"/>
    </source>
</evidence>
<proteinExistence type="predicted"/>
<evidence type="ECO:0000256" key="1">
    <source>
        <dbReference type="SAM" id="MobiDB-lite"/>
    </source>
</evidence>
<accession>A0AAN4ZNX7</accession>
<comment type="caution">
    <text evidence="3">The sequence shown here is derived from an EMBL/GenBank/DDBJ whole genome shotgun (WGS) entry which is preliminary data.</text>
</comment>
<feature type="signal peptide" evidence="2">
    <location>
        <begin position="1"/>
        <end position="15"/>
    </location>
</feature>
<organism evidence="3 4">
    <name type="scientific">Pristionchus mayeri</name>
    <dbReference type="NCBI Taxonomy" id="1317129"/>
    <lineage>
        <taxon>Eukaryota</taxon>
        <taxon>Metazoa</taxon>
        <taxon>Ecdysozoa</taxon>
        <taxon>Nematoda</taxon>
        <taxon>Chromadorea</taxon>
        <taxon>Rhabditida</taxon>
        <taxon>Rhabditina</taxon>
        <taxon>Diplogasteromorpha</taxon>
        <taxon>Diplogasteroidea</taxon>
        <taxon>Neodiplogasteridae</taxon>
        <taxon>Pristionchus</taxon>
    </lineage>
</organism>
<reference evidence="4" key="1">
    <citation type="submission" date="2022-10" db="EMBL/GenBank/DDBJ databases">
        <title>Genome assembly of Pristionchus species.</title>
        <authorList>
            <person name="Yoshida K."/>
            <person name="Sommer R.J."/>
        </authorList>
    </citation>
    <scope>NUCLEOTIDE SEQUENCE [LARGE SCALE GENOMIC DNA]</scope>
    <source>
        <strain evidence="4">RS5460</strain>
    </source>
</reference>
<feature type="region of interest" description="Disordered" evidence="1">
    <location>
        <begin position="36"/>
        <end position="92"/>
    </location>
</feature>
<protein>
    <submittedName>
        <fullName evidence="3">Uncharacterized protein</fullName>
    </submittedName>
</protein>
<dbReference type="AlphaFoldDB" id="A0AAN4ZNX7"/>
<name>A0AAN4ZNX7_9BILA</name>